<organism evidence="1 2">
    <name type="scientific">Artemia franciscana</name>
    <name type="common">Brine shrimp</name>
    <name type="synonym">Artemia sanfranciscana</name>
    <dbReference type="NCBI Taxonomy" id="6661"/>
    <lineage>
        <taxon>Eukaryota</taxon>
        <taxon>Metazoa</taxon>
        <taxon>Ecdysozoa</taxon>
        <taxon>Arthropoda</taxon>
        <taxon>Crustacea</taxon>
        <taxon>Branchiopoda</taxon>
        <taxon>Anostraca</taxon>
        <taxon>Artemiidae</taxon>
        <taxon>Artemia</taxon>
    </lineage>
</organism>
<comment type="caution">
    <text evidence="1">The sequence shown here is derived from an EMBL/GenBank/DDBJ whole genome shotgun (WGS) entry which is preliminary data.</text>
</comment>
<reference evidence="1" key="1">
    <citation type="submission" date="2023-07" db="EMBL/GenBank/DDBJ databases">
        <title>Chromosome-level genome assembly of Artemia franciscana.</title>
        <authorList>
            <person name="Jo E."/>
        </authorList>
    </citation>
    <scope>NUCLEOTIDE SEQUENCE</scope>
    <source>
        <tissue evidence="1">Whole body</tissue>
    </source>
</reference>
<evidence type="ECO:0000313" key="1">
    <source>
        <dbReference type="EMBL" id="KAK2701695.1"/>
    </source>
</evidence>
<dbReference type="AlphaFoldDB" id="A0AA88H0Y9"/>
<evidence type="ECO:0000313" key="2">
    <source>
        <dbReference type="Proteomes" id="UP001187531"/>
    </source>
</evidence>
<sequence>MTPAKGQMNHSLQMCFKRSSKIHSTDMTANLSGLGAGEPGVMHKGGFVQRITFIAVLSIALIGCTTSVSKDDGLGYQGYSKDGEAVGEMLGRLKSNPNMKVRMDRGWTIVTSDSGHTLWSFTPEGHPAHPSYVKREVIEKDGSIYIDTSARCGAEKSVCDKLVQDFIDLNNKVLENMGQN</sequence>
<keyword evidence="2" id="KW-1185">Reference proteome</keyword>
<dbReference type="Proteomes" id="UP001187531">
    <property type="component" value="Unassembled WGS sequence"/>
</dbReference>
<protein>
    <submittedName>
        <fullName evidence="1">Uncharacterized protein</fullName>
    </submittedName>
</protein>
<accession>A0AA88H0Y9</accession>
<gene>
    <name evidence="1" type="ORF">QYM36_019657</name>
</gene>
<dbReference type="EMBL" id="JAVRJZ010002296">
    <property type="protein sequence ID" value="KAK2701695.1"/>
    <property type="molecule type" value="Genomic_DNA"/>
</dbReference>
<name>A0AA88H0Y9_ARTSF</name>
<proteinExistence type="predicted"/>